<dbReference type="WBParaSite" id="MCU_007054-RA">
    <property type="protein sequence ID" value="MCU_007054-RA"/>
    <property type="gene ID" value="MCU_007054"/>
</dbReference>
<evidence type="ECO:0000313" key="1">
    <source>
        <dbReference type="WBParaSite" id="MCU_007054-RA"/>
    </source>
</evidence>
<reference evidence="1" key="1">
    <citation type="submission" date="2019-11" db="UniProtKB">
        <authorList>
            <consortium name="WormBaseParasite"/>
        </authorList>
    </citation>
    <scope>IDENTIFICATION</scope>
</reference>
<dbReference type="AlphaFoldDB" id="A0A5K3FCG3"/>
<accession>A0A5K3FCG3</accession>
<sequence>MRSLRSLAFPFFACCNRLSSRFFTPTCFLNPGLSWQLPFPPFTDLRHYRKS</sequence>
<name>A0A5K3FCG3_MESCO</name>
<organism evidence="1">
    <name type="scientific">Mesocestoides corti</name>
    <name type="common">Flatworm</name>
    <dbReference type="NCBI Taxonomy" id="53468"/>
    <lineage>
        <taxon>Eukaryota</taxon>
        <taxon>Metazoa</taxon>
        <taxon>Spiralia</taxon>
        <taxon>Lophotrochozoa</taxon>
        <taxon>Platyhelminthes</taxon>
        <taxon>Cestoda</taxon>
        <taxon>Eucestoda</taxon>
        <taxon>Cyclophyllidea</taxon>
        <taxon>Mesocestoididae</taxon>
        <taxon>Mesocestoides</taxon>
    </lineage>
</organism>
<proteinExistence type="predicted"/>
<protein>
    <submittedName>
        <fullName evidence="1">Secreted protein</fullName>
    </submittedName>
</protein>